<dbReference type="EMBL" id="OC316882">
    <property type="protein sequence ID" value="CAD7394109.1"/>
    <property type="molecule type" value="Genomic_DNA"/>
</dbReference>
<name>A0A7R9GRZ8_TIMCR</name>
<dbReference type="AlphaFoldDB" id="A0A7R9GRZ8"/>
<sequence>MRISPAATATTWLVVLQVDVESHGRIVCSVVKLCEKVVRSAPDVVGNYDAVHASRVACNLERRWHHLYLRALEWQCHLEALLNRLNNKTDTTLRVKRVDLSQKVAYVHIRHLPPARKQFHGLSTRGERWAIGTDKLAFKYVPSPHEPVSATTEHQFCPPTPPSNTTEYEDIWQQRTRDRDNTTEHEDIWQQRTRDREGEDKSFLSNS</sequence>
<organism evidence="2">
    <name type="scientific">Timema cristinae</name>
    <name type="common">Walking stick</name>
    <dbReference type="NCBI Taxonomy" id="61476"/>
    <lineage>
        <taxon>Eukaryota</taxon>
        <taxon>Metazoa</taxon>
        <taxon>Ecdysozoa</taxon>
        <taxon>Arthropoda</taxon>
        <taxon>Hexapoda</taxon>
        <taxon>Insecta</taxon>
        <taxon>Pterygota</taxon>
        <taxon>Neoptera</taxon>
        <taxon>Polyneoptera</taxon>
        <taxon>Phasmatodea</taxon>
        <taxon>Timematodea</taxon>
        <taxon>Timematoidea</taxon>
        <taxon>Timematidae</taxon>
        <taxon>Timema</taxon>
    </lineage>
</organism>
<protein>
    <submittedName>
        <fullName evidence="2">Uncharacterized protein</fullName>
    </submittedName>
</protein>
<accession>A0A7R9GRZ8</accession>
<gene>
    <name evidence="2" type="ORF">TCEB3V08_LOCUS2047</name>
</gene>
<evidence type="ECO:0000313" key="2">
    <source>
        <dbReference type="EMBL" id="CAD7394109.1"/>
    </source>
</evidence>
<evidence type="ECO:0000256" key="1">
    <source>
        <dbReference type="SAM" id="MobiDB-lite"/>
    </source>
</evidence>
<feature type="region of interest" description="Disordered" evidence="1">
    <location>
        <begin position="147"/>
        <end position="207"/>
    </location>
</feature>
<reference evidence="2" key="1">
    <citation type="submission" date="2020-11" db="EMBL/GenBank/DDBJ databases">
        <authorList>
            <person name="Tran Van P."/>
        </authorList>
    </citation>
    <scope>NUCLEOTIDE SEQUENCE</scope>
</reference>
<proteinExistence type="predicted"/>
<feature type="compositionally biased region" description="Basic and acidic residues" evidence="1">
    <location>
        <begin position="175"/>
        <end position="207"/>
    </location>
</feature>